<sequence>MNIWNVAVLDSTTGMLSNANLESLFCKKYGLELRYEVLLQKSHLKRDMLSCQVKTPCCLSRKRNILETILY</sequence>
<proteinExistence type="predicted"/>
<accession>A0A0V0HK23</accession>
<name>A0A0V0HK23_SOLCH</name>
<organism evidence="1">
    <name type="scientific">Solanum chacoense</name>
    <name type="common">Chaco potato</name>
    <dbReference type="NCBI Taxonomy" id="4108"/>
    <lineage>
        <taxon>Eukaryota</taxon>
        <taxon>Viridiplantae</taxon>
        <taxon>Streptophyta</taxon>
        <taxon>Embryophyta</taxon>
        <taxon>Tracheophyta</taxon>
        <taxon>Spermatophyta</taxon>
        <taxon>Magnoliopsida</taxon>
        <taxon>eudicotyledons</taxon>
        <taxon>Gunneridae</taxon>
        <taxon>Pentapetalae</taxon>
        <taxon>asterids</taxon>
        <taxon>lamiids</taxon>
        <taxon>Solanales</taxon>
        <taxon>Solanaceae</taxon>
        <taxon>Solanoideae</taxon>
        <taxon>Solaneae</taxon>
        <taxon>Solanum</taxon>
    </lineage>
</organism>
<dbReference type="AlphaFoldDB" id="A0A0V0HK23"/>
<reference evidence="1" key="1">
    <citation type="submission" date="2015-12" db="EMBL/GenBank/DDBJ databases">
        <title>Gene expression during late stages of embryo sac development: a critical building block for successful pollen-pistil interactions.</title>
        <authorList>
            <person name="Liu Y."/>
            <person name="Joly V."/>
            <person name="Sabar M."/>
            <person name="Matton D.P."/>
        </authorList>
    </citation>
    <scope>NUCLEOTIDE SEQUENCE</scope>
</reference>
<dbReference type="EMBL" id="GEDG01018640">
    <property type="protein sequence ID" value="JAP20621.1"/>
    <property type="molecule type" value="Transcribed_RNA"/>
</dbReference>
<evidence type="ECO:0000313" key="1">
    <source>
        <dbReference type="EMBL" id="JAP20621.1"/>
    </source>
</evidence>
<protein>
    <submittedName>
        <fullName evidence="1">Putative ovule protein</fullName>
    </submittedName>
</protein>